<organism evidence="2 3">
    <name type="scientific">Synaphobranchus kaupii</name>
    <name type="common">Kaup's arrowtooth eel</name>
    <dbReference type="NCBI Taxonomy" id="118154"/>
    <lineage>
        <taxon>Eukaryota</taxon>
        <taxon>Metazoa</taxon>
        <taxon>Chordata</taxon>
        <taxon>Craniata</taxon>
        <taxon>Vertebrata</taxon>
        <taxon>Euteleostomi</taxon>
        <taxon>Actinopterygii</taxon>
        <taxon>Neopterygii</taxon>
        <taxon>Teleostei</taxon>
        <taxon>Anguilliformes</taxon>
        <taxon>Synaphobranchidae</taxon>
        <taxon>Synaphobranchus</taxon>
    </lineage>
</organism>
<name>A0A9Q1G066_SYNKA</name>
<feature type="compositionally biased region" description="Basic residues" evidence="1">
    <location>
        <begin position="1"/>
        <end position="12"/>
    </location>
</feature>
<evidence type="ECO:0000313" key="3">
    <source>
        <dbReference type="Proteomes" id="UP001152622"/>
    </source>
</evidence>
<gene>
    <name evidence="2" type="ORF">SKAU_G00105080</name>
</gene>
<comment type="caution">
    <text evidence="2">The sequence shown here is derived from an EMBL/GenBank/DDBJ whole genome shotgun (WGS) entry which is preliminary data.</text>
</comment>
<dbReference type="AlphaFoldDB" id="A0A9Q1G066"/>
<evidence type="ECO:0000256" key="1">
    <source>
        <dbReference type="SAM" id="MobiDB-lite"/>
    </source>
</evidence>
<sequence>MIGRQGVRRTHGRSSGGPVAHRRRRSQRGGPPLGPADGTQSTGCLMCRRSIWVPTELKCFWEGVIPLPAPGCPATGPVGRPPALSLFPRIRLSEQALPALVLFQTPGPIDTPHKFPPDLRNGLSLVIKRVLESCLTPTLPRRTSDPVPIFIPMKPHSDPLT</sequence>
<dbReference type="EMBL" id="JAINUF010000003">
    <property type="protein sequence ID" value="KAJ8370480.1"/>
    <property type="molecule type" value="Genomic_DNA"/>
</dbReference>
<keyword evidence="3" id="KW-1185">Reference proteome</keyword>
<reference evidence="2" key="1">
    <citation type="journal article" date="2023" name="Science">
        <title>Genome structures resolve the early diversification of teleost fishes.</title>
        <authorList>
            <person name="Parey E."/>
            <person name="Louis A."/>
            <person name="Montfort J."/>
            <person name="Bouchez O."/>
            <person name="Roques C."/>
            <person name="Iampietro C."/>
            <person name="Lluch J."/>
            <person name="Castinel A."/>
            <person name="Donnadieu C."/>
            <person name="Desvignes T."/>
            <person name="Floi Bucao C."/>
            <person name="Jouanno E."/>
            <person name="Wen M."/>
            <person name="Mejri S."/>
            <person name="Dirks R."/>
            <person name="Jansen H."/>
            <person name="Henkel C."/>
            <person name="Chen W.J."/>
            <person name="Zahm M."/>
            <person name="Cabau C."/>
            <person name="Klopp C."/>
            <person name="Thompson A.W."/>
            <person name="Robinson-Rechavi M."/>
            <person name="Braasch I."/>
            <person name="Lecointre G."/>
            <person name="Bobe J."/>
            <person name="Postlethwait J.H."/>
            <person name="Berthelot C."/>
            <person name="Roest Crollius H."/>
            <person name="Guiguen Y."/>
        </authorList>
    </citation>
    <scope>NUCLEOTIDE SEQUENCE</scope>
    <source>
        <strain evidence="2">WJC10195</strain>
    </source>
</reference>
<accession>A0A9Q1G066</accession>
<evidence type="ECO:0000313" key="2">
    <source>
        <dbReference type="EMBL" id="KAJ8370480.1"/>
    </source>
</evidence>
<dbReference type="Proteomes" id="UP001152622">
    <property type="component" value="Chromosome 3"/>
</dbReference>
<proteinExistence type="predicted"/>
<protein>
    <submittedName>
        <fullName evidence="2">Uncharacterized protein</fullName>
    </submittedName>
</protein>
<feature type="region of interest" description="Disordered" evidence="1">
    <location>
        <begin position="1"/>
        <end position="40"/>
    </location>
</feature>